<feature type="region of interest" description="Disordered" evidence="1">
    <location>
        <begin position="1"/>
        <end position="51"/>
    </location>
</feature>
<gene>
    <name evidence="2" type="ORF">L3X38_004191</name>
</gene>
<feature type="compositionally biased region" description="Basic and acidic residues" evidence="1">
    <location>
        <begin position="10"/>
        <end position="22"/>
    </location>
</feature>
<keyword evidence="3" id="KW-1185">Reference proteome</keyword>
<evidence type="ECO:0000313" key="2">
    <source>
        <dbReference type="EMBL" id="KAI5351300.1"/>
    </source>
</evidence>
<comment type="caution">
    <text evidence="2">The sequence shown here is derived from an EMBL/GenBank/DDBJ whole genome shotgun (WGS) entry which is preliminary data.</text>
</comment>
<evidence type="ECO:0000313" key="3">
    <source>
        <dbReference type="Proteomes" id="UP001054821"/>
    </source>
</evidence>
<organism evidence="2 3">
    <name type="scientific">Prunus dulcis</name>
    <name type="common">Almond</name>
    <name type="synonym">Amygdalus dulcis</name>
    <dbReference type="NCBI Taxonomy" id="3755"/>
    <lineage>
        <taxon>Eukaryota</taxon>
        <taxon>Viridiplantae</taxon>
        <taxon>Streptophyta</taxon>
        <taxon>Embryophyta</taxon>
        <taxon>Tracheophyta</taxon>
        <taxon>Spermatophyta</taxon>
        <taxon>Magnoliopsida</taxon>
        <taxon>eudicotyledons</taxon>
        <taxon>Gunneridae</taxon>
        <taxon>Pentapetalae</taxon>
        <taxon>rosids</taxon>
        <taxon>fabids</taxon>
        <taxon>Rosales</taxon>
        <taxon>Rosaceae</taxon>
        <taxon>Amygdaloideae</taxon>
        <taxon>Amygdaleae</taxon>
        <taxon>Prunus</taxon>
    </lineage>
</organism>
<reference evidence="2 3" key="1">
    <citation type="journal article" date="2022" name="G3 (Bethesda)">
        <title>Whole-genome sequence and methylome profiling of the almond [Prunus dulcis (Mill.) D.A. Webb] cultivar 'Nonpareil'.</title>
        <authorList>
            <person name="D'Amico-Willman K.M."/>
            <person name="Ouma W.Z."/>
            <person name="Meulia T."/>
            <person name="Sideli G.M."/>
            <person name="Gradziel T.M."/>
            <person name="Fresnedo-Ramirez J."/>
        </authorList>
    </citation>
    <scope>NUCLEOTIDE SEQUENCE [LARGE SCALE GENOMIC DNA]</scope>
    <source>
        <strain evidence="2">Clone GOH B32 T37-40</strain>
    </source>
</reference>
<dbReference type="EMBL" id="JAJFAZ020000001">
    <property type="protein sequence ID" value="KAI5351300.1"/>
    <property type="molecule type" value="Genomic_DNA"/>
</dbReference>
<name>A0AAD4ZNH7_PRUDU</name>
<protein>
    <submittedName>
        <fullName evidence="2">Uncharacterized protein</fullName>
    </submittedName>
</protein>
<proteinExistence type="predicted"/>
<dbReference type="Proteomes" id="UP001054821">
    <property type="component" value="Chromosome 1"/>
</dbReference>
<accession>A0AAD4ZNH7</accession>
<evidence type="ECO:0000256" key="1">
    <source>
        <dbReference type="SAM" id="MobiDB-lite"/>
    </source>
</evidence>
<sequence>MASANPSPIIKDHPYSMDDRLKVGRPPSLLKSTGEDTVIDEEPPPETTPVVDPASISRCCIGRGLFPAVPLFFQYSCGTCKGWSKWVECELKDPFTYDILNWAGVLDAIFLSKACGIHIEAKMLCHVVRRWSTETHLHLFMGRVYSYT</sequence>
<dbReference type="AlphaFoldDB" id="A0AAD4ZNH7"/>